<protein>
    <submittedName>
        <fullName evidence="2">Uncharacterized protein</fullName>
    </submittedName>
</protein>
<dbReference type="AlphaFoldDB" id="A0AAW2H7J8"/>
<evidence type="ECO:0000313" key="2">
    <source>
        <dbReference type="EMBL" id="KAL0265687.1"/>
    </source>
</evidence>
<dbReference type="EMBL" id="JARGDH010000006">
    <property type="protein sequence ID" value="KAL0265687.1"/>
    <property type="molecule type" value="Genomic_DNA"/>
</dbReference>
<name>A0AAW2H7J8_9NEOP</name>
<feature type="chain" id="PRO_5044025224" evidence="1">
    <location>
        <begin position="18"/>
        <end position="157"/>
    </location>
</feature>
<gene>
    <name evidence="2" type="ORF">PYX00_011401</name>
</gene>
<accession>A0AAW2H7J8</accession>
<reference evidence="2" key="1">
    <citation type="journal article" date="2024" name="Gigascience">
        <title>Chromosome-level genome of the poultry shaft louse Menopon gallinae provides insight into the host-switching and adaptive evolution of parasitic lice.</title>
        <authorList>
            <person name="Xu Y."/>
            <person name="Ma L."/>
            <person name="Liu S."/>
            <person name="Liang Y."/>
            <person name="Liu Q."/>
            <person name="He Z."/>
            <person name="Tian L."/>
            <person name="Duan Y."/>
            <person name="Cai W."/>
            <person name="Li H."/>
            <person name="Song F."/>
        </authorList>
    </citation>
    <scope>NUCLEOTIDE SEQUENCE</scope>
    <source>
        <strain evidence="2">Cailab_2023a</strain>
    </source>
</reference>
<keyword evidence="1" id="KW-0732">Signal</keyword>
<evidence type="ECO:0000256" key="1">
    <source>
        <dbReference type="SAM" id="SignalP"/>
    </source>
</evidence>
<proteinExistence type="predicted"/>
<organism evidence="2">
    <name type="scientific">Menopon gallinae</name>
    <name type="common">poultry shaft louse</name>
    <dbReference type="NCBI Taxonomy" id="328185"/>
    <lineage>
        <taxon>Eukaryota</taxon>
        <taxon>Metazoa</taxon>
        <taxon>Ecdysozoa</taxon>
        <taxon>Arthropoda</taxon>
        <taxon>Hexapoda</taxon>
        <taxon>Insecta</taxon>
        <taxon>Pterygota</taxon>
        <taxon>Neoptera</taxon>
        <taxon>Paraneoptera</taxon>
        <taxon>Psocodea</taxon>
        <taxon>Troctomorpha</taxon>
        <taxon>Phthiraptera</taxon>
        <taxon>Amblycera</taxon>
        <taxon>Menoponidae</taxon>
        <taxon>Menopon</taxon>
    </lineage>
</organism>
<feature type="signal peptide" evidence="1">
    <location>
        <begin position="1"/>
        <end position="17"/>
    </location>
</feature>
<comment type="caution">
    <text evidence="2">The sequence shown here is derived from an EMBL/GenBank/DDBJ whole genome shotgun (WGS) entry which is preliminary data.</text>
</comment>
<sequence>MIATMLLLMCHVCGSDSGSPSQVEAFRAAYVRCGSPEGEALARRERGLDTVLDAIERHCSVSGDTSGSWYSEEETNCILSKVVDLGLVVPLVSFGNQLEDFSDAQKDVAAGLGGEVHHGNKYWYRETLYRVIDAKEAYYDTLLGSISEPGAVATTLC</sequence>